<dbReference type="AlphaFoldDB" id="A0A2I0B8T8"/>
<dbReference type="PANTHER" id="PTHR31241">
    <property type="entry name" value="DEHYDRATION-RESPONSIVE ELEMENT-BINDING PROTEIN 2C"/>
    <property type="match status" value="1"/>
</dbReference>
<accession>A0A2I0B8T8</accession>
<name>A0A2I0B8T8_9ASPA</name>
<dbReference type="PROSITE" id="PS51032">
    <property type="entry name" value="AP2_ERF"/>
    <property type="match status" value="1"/>
</dbReference>
<sequence>MNAKLQPPDGGKRPRRAPAKGSRKGCMQGKGGPENSSCDYRGVRQRTWGKWVSEIREPNKGNRLWLGTFPTALEAARAYDEAARAMYGSTARLNFPGSSQAASSCETITTTSGSYDSTNRSCAFDDNAAEIMSPKTRKNEWKNNDANGELLSLDKADDLPEEVFYVEDILRMMDGEEEGNEGGAGREDEAGFLCFSPRGVTCGPPFSELQNSDAKIMKMLDQMELDRDTSCEFIRSMRQDSDYVPVGDQELYDVGLFEAGLF</sequence>
<dbReference type="SUPFAM" id="SSF54171">
    <property type="entry name" value="DNA-binding domain"/>
    <property type="match status" value="1"/>
</dbReference>
<dbReference type="GO" id="GO:0006950">
    <property type="term" value="P:response to stress"/>
    <property type="evidence" value="ECO:0007669"/>
    <property type="project" value="TreeGrafter"/>
</dbReference>
<evidence type="ECO:0000256" key="1">
    <source>
        <dbReference type="ARBA" id="ARBA00004123"/>
    </source>
</evidence>
<evidence type="ECO:0000256" key="8">
    <source>
        <dbReference type="ARBA" id="ARBA00024343"/>
    </source>
</evidence>
<dbReference type="PRINTS" id="PR00367">
    <property type="entry name" value="ETHRSPELEMNT"/>
</dbReference>
<dbReference type="Pfam" id="PF00847">
    <property type="entry name" value="AP2"/>
    <property type="match status" value="1"/>
</dbReference>
<organism evidence="11 12">
    <name type="scientific">Apostasia shenzhenica</name>
    <dbReference type="NCBI Taxonomy" id="1088818"/>
    <lineage>
        <taxon>Eukaryota</taxon>
        <taxon>Viridiplantae</taxon>
        <taxon>Streptophyta</taxon>
        <taxon>Embryophyta</taxon>
        <taxon>Tracheophyta</taxon>
        <taxon>Spermatophyta</taxon>
        <taxon>Magnoliopsida</taxon>
        <taxon>Liliopsida</taxon>
        <taxon>Asparagales</taxon>
        <taxon>Orchidaceae</taxon>
        <taxon>Apostasioideae</taxon>
        <taxon>Apostasia</taxon>
    </lineage>
</organism>
<dbReference type="Proteomes" id="UP000236161">
    <property type="component" value="Unassembled WGS sequence"/>
</dbReference>
<keyword evidence="3" id="KW-0346">Stress response</keyword>
<keyword evidence="2" id="KW-0805">Transcription regulation</keyword>
<evidence type="ECO:0000313" key="12">
    <source>
        <dbReference type="Proteomes" id="UP000236161"/>
    </source>
</evidence>
<dbReference type="GO" id="GO:0005634">
    <property type="term" value="C:nucleus"/>
    <property type="evidence" value="ECO:0007669"/>
    <property type="project" value="UniProtKB-SubCell"/>
</dbReference>
<dbReference type="EMBL" id="KZ451905">
    <property type="protein sequence ID" value="PKA64207.1"/>
    <property type="molecule type" value="Genomic_DNA"/>
</dbReference>
<dbReference type="InterPro" id="IPR001471">
    <property type="entry name" value="AP2/ERF_dom"/>
</dbReference>
<keyword evidence="5" id="KW-0010">Activator</keyword>
<dbReference type="PANTHER" id="PTHR31241:SF62">
    <property type="entry name" value="DEHYDRATION-RESPONSIVE ELEMENT-BINDING PROTEIN 2D"/>
    <property type="match status" value="1"/>
</dbReference>
<keyword evidence="6" id="KW-0804">Transcription</keyword>
<evidence type="ECO:0000256" key="3">
    <source>
        <dbReference type="ARBA" id="ARBA00023016"/>
    </source>
</evidence>
<comment type="similarity">
    <text evidence="8">Belongs to the AP2/ERF transcription factor family. ERF subfamily.</text>
</comment>
<evidence type="ECO:0000256" key="7">
    <source>
        <dbReference type="ARBA" id="ARBA00023242"/>
    </source>
</evidence>
<feature type="region of interest" description="Disordered" evidence="9">
    <location>
        <begin position="1"/>
        <end position="38"/>
    </location>
</feature>
<feature type="domain" description="AP2/ERF" evidence="10">
    <location>
        <begin position="39"/>
        <end position="96"/>
    </location>
</feature>
<dbReference type="STRING" id="1088818.A0A2I0B8T8"/>
<comment type="subcellular location">
    <subcellularLocation>
        <location evidence="1">Nucleus</location>
    </subcellularLocation>
</comment>
<proteinExistence type="inferred from homology"/>
<dbReference type="InterPro" id="IPR016177">
    <property type="entry name" value="DNA-bd_dom_sf"/>
</dbReference>
<evidence type="ECO:0000256" key="5">
    <source>
        <dbReference type="ARBA" id="ARBA00023159"/>
    </source>
</evidence>
<keyword evidence="12" id="KW-1185">Reference proteome</keyword>
<dbReference type="GO" id="GO:0000976">
    <property type="term" value="F:transcription cis-regulatory region binding"/>
    <property type="evidence" value="ECO:0007669"/>
    <property type="project" value="TreeGrafter"/>
</dbReference>
<gene>
    <name evidence="11" type="primary">DREB2A</name>
    <name evidence="11" type="ORF">AXF42_Ash009427</name>
</gene>
<evidence type="ECO:0000259" key="10">
    <source>
        <dbReference type="PROSITE" id="PS51032"/>
    </source>
</evidence>
<dbReference type="InterPro" id="IPR036955">
    <property type="entry name" value="AP2/ERF_dom_sf"/>
</dbReference>
<evidence type="ECO:0000256" key="4">
    <source>
        <dbReference type="ARBA" id="ARBA00023125"/>
    </source>
</evidence>
<evidence type="ECO:0000256" key="6">
    <source>
        <dbReference type="ARBA" id="ARBA00023163"/>
    </source>
</evidence>
<dbReference type="GO" id="GO:0003700">
    <property type="term" value="F:DNA-binding transcription factor activity"/>
    <property type="evidence" value="ECO:0007669"/>
    <property type="project" value="InterPro"/>
</dbReference>
<keyword evidence="4" id="KW-0238">DNA-binding</keyword>
<feature type="compositionally biased region" description="Basic residues" evidence="9">
    <location>
        <begin position="13"/>
        <end position="23"/>
    </location>
</feature>
<keyword evidence="7" id="KW-0539">Nucleus</keyword>
<dbReference type="SMART" id="SM00380">
    <property type="entry name" value="AP2"/>
    <property type="match status" value="1"/>
</dbReference>
<dbReference type="OrthoDB" id="550883at2759"/>
<dbReference type="CDD" id="cd00018">
    <property type="entry name" value="AP2"/>
    <property type="match status" value="1"/>
</dbReference>
<dbReference type="GO" id="GO:0045893">
    <property type="term" value="P:positive regulation of DNA-templated transcription"/>
    <property type="evidence" value="ECO:0007669"/>
    <property type="project" value="TreeGrafter"/>
</dbReference>
<reference evidence="11 12" key="1">
    <citation type="journal article" date="2017" name="Nature">
        <title>The Apostasia genome and the evolution of orchids.</title>
        <authorList>
            <person name="Zhang G.Q."/>
            <person name="Liu K.W."/>
            <person name="Li Z."/>
            <person name="Lohaus R."/>
            <person name="Hsiao Y.Y."/>
            <person name="Niu S.C."/>
            <person name="Wang J.Y."/>
            <person name="Lin Y.C."/>
            <person name="Xu Q."/>
            <person name="Chen L.J."/>
            <person name="Yoshida K."/>
            <person name="Fujiwara S."/>
            <person name="Wang Z.W."/>
            <person name="Zhang Y.Q."/>
            <person name="Mitsuda N."/>
            <person name="Wang M."/>
            <person name="Liu G.H."/>
            <person name="Pecoraro L."/>
            <person name="Huang H.X."/>
            <person name="Xiao X.J."/>
            <person name="Lin M."/>
            <person name="Wu X.Y."/>
            <person name="Wu W.L."/>
            <person name="Chen Y.Y."/>
            <person name="Chang S.B."/>
            <person name="Sakamoto S."/>
            <person name="Ohme-Takagi M."/>
            <person name="Yagi M."/>
            <person name="Zeng S.J."/>
            <person name="Shen C.Y."/>
            <person name="Yeh C.M."/>
            <person name="Luo Y.B."/>
            <person name="Tsai W.C."/>
            <person name="Van de Peer Y."/>
            <person name="Liu Z.J."/>
        </authorList>
    </citation>
    <scope>NUCLEOTIDE SEQUENCE [LARGE SCALE GENOMIC DNA]</scope>
    <source>
        <strain evidence="12">cv. Shenzhen</strain>
        <tissue evidence="11">Stem</tissue>
    </source>
</reference>
<protein>
    <submittedName>
        <fullName evidence="11">Dehydration-responsive element-binding protein 2A</fullName>
    </submittedName>
</protein>
<evidence type="ECO:0000256" key="9">
    <source>
        <dbReference type="SAM" id="MobiDB-lite"/>
    </source>
</evidence>
<dbReference type="Gene3D" id="3.30.730.10">
    <property type="entry name" value="AP2/ERF domain"/>
    <property type="match status" value="1"/>
</dbReference>
<evidence type="ECO:0000313" key="11">
    <source>
        <dbReference type="EMBL" id="PKA64207.1"/>
    </source>
</evidence>
<evidence type="ECO:0000256" key="2">
    <source>
        <dbReference type="ARBA" id="ARBA00023015"/>
    </source>
</evidence>
<dbReference type="FunFam" id="3.30.730.10:FF:000001">
    <property type="entry name" value="Ethylene-responsive transcription factor 2"/>
    <property type="match status" value="1"/>
</dbReference>